<reference evidence="1" key="1">
    <citation type="submission" date="2020-06" db="EMBL/GenBank/DDBJ databases">
        <title>WGS assembly of Ceratodon purpureus strain R40.</title>
        <authorList>
            <person name="Carey S.B."/>
            <person name="Jenkins J."/>
            <person name="Shu S."/>
            <person name="Lovell J.T."/>
            <person name="Sreedasyam A."/>
            <person name="Maumus F."/>
            <person name="Tiley G.P."/>
            <person name="Fernandez-Pozo N."/>
            <person name="Barry K."/>
            <person name="Chen C."/>
            <person name="Wang M."/>
            <person name="Lipzen A."/>
            <person name="Daum C."/>
            <person name="Saski C.A."/>
            <person name="Payton A.C."/>
            <person name="Mcbreen J.C."/>
            <person name="Conrad R.E."/>
            <person name="Kollar L.M."/>
            <person name="Olsson S."/>
            <person name="Huttunen S."/>
            <person name="Landis J.B."/>
            <person name="Wickett N.J."/>
            <person name="Johnson M.G."/>
            <person name="Rensing S.A."/>
            <person name="Grimwood J."/>
            <person name="Schmutz J."/>
            <person name="Mcdaniel S.F."/>
        </authorList>
    </citation>
    <scope>NUCLEOTIDE SEQUENCE</scope>
    <source>
        <strain evidence="1">R40</strain>
    </source>
</reference>
<dbReference type="EMBL" id="CM026426">
    <property type="protein sequence ID" value="KAG0572711.1"/>
    <property type="molecule type" value="Genomic_DNA"/>
</dbReference>
<accession>A0A8T0HPI8</accession>
<name>A0A8T0HPI8_CERPU</name>
<evidence type="ECO:0000313" key="1">
    <source>
        <dbReference type="EMBL" id="KAG0572711.1"/>
    </source>
</evidence>
<protein>
    <submittedName>
        <fullName evidence="1">Uncharacterized protein</fullName>
    </submittedName>
</protein>
<proteinExistence type="predicted"/>
<evidence type="ECO:0000313" key="2">
    <source>
        <dbReference type="Proteomes" id="UP000822688"/>
    </source>
</evidence>
<keyword evidence="2" id="KW-1185">Reference proteome</keyword>
<organism evidence="1 2">
    <name type="scientific">Ceratodon purpureus</name>
    <name type="common">Fire moss</name>
    <name type="synonym">Dicranum purpureum</name>
    <dbReference type="NCBI Taxonomy" id="3225"/>
    <lineage>
        <taxon>Eukaryota</taxon>
        <taxon>Viridiplantae</taxon>
        <taxon>Streptophyta</taxon>
        <taxon>Embryophyta</taxon>
        <taxon>Bryophyta</taxon>
        <taxon>Bryophytina</taxon>
        <taxon>Bryopsida</taxon>
        <taxon>Dicranidae</taxon>
        <taxon>Pseudoditrichales</taxon>
        <taxon>Ditrichaceae</taxon>
        <taxon>Ceratodon</taxon>
    </lineage>
</organism>
<dbReference type="AlphaFoldDB" id="A0A8T0HPI8"/>
<dbReference type="Proteomes" id="UP000822688">
    <property type="component" value="Chromosome V"/>
</dbReference>
<sequence length="54" mass="6523">MCMFVFFLHISIASDHYCPIFLCRMQPHTMRQCFVVYLRDCIRFTLDVACNTKR</sequence>
<gene>
    <name evidence="1" type="ORF">KC19_VG119500</name>
</gene>
<comment type="caution">
    <text evidence="1">The sequence shown here is derived from an EMBL/GenBank/DDBJ whole genome shotgun (WGS) entry which is preliminary data.</text>
</comment>